<dbReference type="GO" id="GO:0000245">
    <property type="term" value="P:spliceosomal complex assembly"/>
    <property type="evidence" value="ECO:0007669"/>
    <property type="project" value="InterPro"/>
</dbReference>
<dbReference type="GO" id="GO:0005634">
    <property type="term" value="C:nucleus"/>
    <property type="evidence" value="ECO:0007669"/>
    <property type="project" value="InterPro"/>
</dbReference>
<reference evidence="2" key="1">
    <citation type="submission" date="2022-01" db="EMBL/GenBank/DDBJ databases">
        <authorList>
            <person name="King R."/>
        </authorList>
    </citation>
    <scope>NUCLEOTIDE SEQUENCE</scope>
</reference>
<dbReference type="GO" id="GO:0032797">
    <property type="term" value="C:SMN complex"/>
    <property type="evidence" value="ECO:0007669"/>
    <property type="project" value="TreeGrafter"/>
</dbReference>
<sequence length="163" mass="18849">MAMVQEDPIFQNNPIYMKSLIGKSVEIKTVDNKAHSGLVYVIDPIFKTVVLHTNWKSDDDYETVIILKHAIVTLEVLSEEKNENYLGELSIPQLECTKPNRKSIVKKWIKSMMIDVKESGDYLKIDDYLVIIPPYRADNCICNNTIILERIQKILNEMPEDYS</sequence>
<dbReference type="Proteomes" id="UP001153636">
    <property type="component" value="Chromosome 17"/>
</dbReference>
<dbReference type="PROSITE" id="PS52001">
    <property type="entry name" value="AD"/>
    <property type="match status" value="1"/>
</dbReference>
<feature type="domain" description="AD" evidence="1">
    <location>
        <begin position="56"/>
        <end position="163"/>
    </location>
</feature>
<dbReference type="InterPro" id="IPR046856">
    <property type="entry name" value="Gemin6_C"/>
</dbReference>
<dbReference type="InterPro" id="IPR047574">
    <property type="entry name" value="AD"/>
</dbReference>
<dbReference type="Gene3D" id="2.30.30.100">
    <property type="match status" value="1"/>
</dbReference>
<accession>A0A9P0CLP2</accession>
<evidence type="ECO:0000313" key="3">
    <source>
        <dbReference type="Proteomes" id="UP001153636"/>
    </source>
</evidence>
<protein>
    <recommendedName>
        <fullName evidence="1">AD domain-containing protein</fullName>
    </recommendedName>
</protein>
<proteinExistence type="predicted"/>
<dbReference type="InterPro" id="IPR009422">
    <property type="entry name" value="Gemin6"/>
</dbReference>
<organism evidence="2 3">
    <name type="scientific">Psylliodes chrysocephalus</name>
    <dbReference type="NCBI Taxonomy" id="3402493"/>
    <lineage>
        <taxon>Eukaryota</taxon>
        <taxon>Metazoa</taxon>
        <taxon>Ecdysozoa</taxon>
        <taxon>Arthropoda</taxon>
        <taxon>Hexapoda</taxon>
        <taxon>Insecta</taxon>
        <taxon>Pterygota</taxon>
        <taxon>Neoptera</taxon>
        <taxon>Endopterygota</taxon>
        <taxon>Coleoptera</taxon>
        <taxon>Polyphaga</taxon>
        <taxon>Cucujiformia</taxon>
        <taxon>Chrysomeloidea</taxon>
        <taxon>Chrysomelidae</taxon>
        <taxon>Galerucinae</taxon>
        <taxon>Alticini</taxon>
        <taxon>Psylliodes</taxon>
    </lineage>
</organism>
<dbReference type="InterPro" id="IPR046857">
    <property type="entry name" value="Gemin6_Sm-like_dom"/>
</dbReference>
<dbReference type="EMBL" id="OV651829">
    <property type="protein sequence ID" value="CAH1104444.1"/>
    <property type="molecule type" value="Genomic_DNA"/>
</dbReference>
<dbReference type="OrthoDB" id="77463at2759"/>
<gene>
    <name evidence="2" type="ORF">PSYICH_LOCUS5624</name>
</gene>
<dbReference type="Pfam" id="PF06372">
    <property type="entry name" value="Gemin6"/>
    <property type="match status" value="1"/>
</dbReference>
<dbReference type="PANTHER" id="PTHR14710">
    <property type="entry name" value="GEM-ASSOCIATED PROTEIN 6"/>
    <property type="match status" value="1"/>
</dbReference>
<dbReference type="Pfam" id="PF20417">
    <property type="entry name" value="Gemin6_C"/>
    <property type="match status" value="1"/>
</dbReference>
<evidence type="ECO:0000259" key="1">
    <source>
        <dbReference type="PROSITE" id="PS52001"/>
    </source>
</evidence>
<name>A0A9P0CLP2_9CUCU</name>
<dbReference type="PANTHER" id="PTHR14710:SF2">
    <property type="entry name" value="GEM-ASSOCIATED PROTEIN 6"/>
    <property type="match status" value="1"/>
</dbReference>
<keyword evidence="3" id="KW-1185">Reference proteome</keyword>
<dbReference type="GO" id="GO:0000387">
    <property type="term" value="P:spliceosomal snRNP assembly"/>
    <property type="evidence" value="ECO:0007669"/>
    <property type="project" value="TreeGrafter"/>
</dbReference>
<dbReference type="AlphaFoldDB" id="A0A9P0CLP2"/>
<evidence type="ECO:0000313" key="2">
    <source>
        <dbReference type="EMBL" id="CAH1104444.1"/>
    </source>
</evidence>